<dbReference type="Proteomes" id="UP001521209">
    <property type="component" value="Unassembled WGS sequence"/>
</dbReference>
<proteinExistence type="inferred from homology"/>
<dbReference type="InterPro" id="IPR005119">
    <property type="entry name" value="LysR_subst-bd"/>
</dbReference>
<evidence type="ECO:0000256" key="3">
    <source>
        <dbReference type="ARBA" id="ARBA00023125"/>
    </source>
</evidence>
<feature type="domain" description="HTH lysR-type" evidence="5">
    <location>
        <begin position="12"/>
        <end position="69"/>
    </location>
</feature>
<keyword evidence="7" id="KW-1185">Reference proteome</keyword>
<dbReference type="Gene3D" id="1.10.10.10">
    <property type="entry name" value="Winged helix-like DNA-binding domain superfamily/Winged helix DNA-binding domain"/>
    <property type="match status" value="1"/>
</dbReference>
<evidence type="ECO:0000259" key="5">
    <source>
        <dbReference type="PROSITE" id="PS50931"/>
    </source>
</evidence>
<dbReference type="InterPro" id="IPR000847">
    <property type="entry name" value="LysR_HTH_N"/>
</dbReference>
<dbReference type="PRINTS" id="PR00039">
    <property type="entry name" value="HTHLYSR"/>
</dbReference>
<keyword evidence="2" id="KW-0805">Transcription regulation</keyword>
<dbReference type="InterPro" id="IPR036390">
    <property type="entry name" value="WH_DNA-bd_sf"/>
</dbReference>
<dbReference type="InterPro" id="IPR036388">
    <property type="entry name" value="WH-like_DNA-bd_sf"/>
</dbReference>
<keyword evidence="4" id="KW-0804">Transcription</keyword>
<evidence type="ECO:0000256" key="1">
    <source>
        <dbReference type="ARBA" id="ARBA00009437"/>
    </source>
</evidence>
<dbReference type="InterPro" id="IPR050389">
    <property type="entry name" value="LysR-type_TF"/>
</dbReference>
<dbReference type="SUPFAM" id="SSF46785">
    <property type="entry name" value="Winged helix' DNA-binding domain"/>
    <property type="match status" value="1"/>
</dbReference>
<gene>
    <name evidence="6" type="ORF">L2A60_11475</name>
</gene>
<dbReference type="PANTHER" id="PTHR30118:SF15">
    <property type="entry name" value="TRANSCRIPTIONAL REGULATORY PROTEIN"/>
    <property type="match status" value="1"/>
</dbReference>
<evidence type="ECO:0000256" key="2">
    <source>
        <dbReference type="ARBA" id="ARBA00023015"/>
    </source>
</evidence>
<dbReference type="Pfam" id="PF00126">
    <property type="entry name" value="HTH_1"/>
    <property type="match status" value="1"/>
</dbReference>
<dbReference type="Pfam" id="PF03466">
    <property type="entry name" value="LysR_substrate"/>
    <property type="match status" value="1"/>
</dbReference>
<name>A0ABS9DX41_9PROT</name>
<comment type="similarity">
    <text evidence="1">Belongs to the LysR transcriptional regulatory family.</text>
</comment>
<dbReference type="EMBL" id="JAKGBZ010000021">
    <property type="protein sequence ID" value="MCF3947295.1"/>
    <property type="molecule type" value="Genomic_DNA"/>
</dbReference>
<keyword evidence="3" id="KW-0238">DNA-binding</keyword>
<dbReference type="SUPFAM" id="SSF53850">
    <property type="entry name" value="Periplasmic binding protein-like II"/>
    <property type="match status" value="1"/>
</dbReference>
<protein>
    <submittedName>
        <fullName evidence="6">LysR family transcriptional regulator</fullName>
    </submittedName>
</protein>
<accession>A0ABS9DX41</accession>
<evidence type="ECO:0000256" key="4">
    <source>
        <dbReference type="ARBA" id="ARBA00023163"/>
    </source>
</evidence>
<dbReference type="Gene3D" id="3.40.190.10">
    <property type="entry name" value="Periplasmic binding protein-like II"/>
    <property type="match status" value="2"/>
</dbReference>
<organism evidence="6 7">
    <name type="scientific">Acidiphilium iwatense</name>
    <dbReference type="NCBI Taxonomy" id="768198"/>
    <lineage>
        <taxon>Bacteria</taxon>
        <taxon>Pseudomonadati</taxon>
        <taxon>Pseudomonadota</taxon>
        <taxon>Alphaproteobacteria</taxon>
        <taxon>Acetobacterales</taxon>
        <taxon>Acidocellaceae</taxon>
        <taxon>Acidiphilium</taxon>
    </lineage>
</organism>
<evidence type="ECO:0000313" key="6">
    <source>
        <dbReference type="EMBL" id="MCF3947295.1"/>
    </source>
</evidence>
<dbReference type="PANTHER" id="PTHR30118">
    <property type="entry name" value="HTH-TYPE TRANSCRIPTIONAL REGULATOR LEUO-RELATED"/>
    <property type="match status" value="1"/>
</dbReference>
<reference evidence="6 7" key="1">
    <citation type="submission" date="2022-01" db="EMBL/GenBank/DDBJ databases">
        <authorList>
            <person name="Won M."/>
            <person name="Kim S.-J."/>
            <person name="Kwon S.-W."/>
        </authorList>
    </citation>
    <scope>NUCLEOTIDE SEQUENCE [LARGE SCALE GENOMIC DNA]</scope>
    <source>
        <strain evidence="6 7">KCTC 23505</strain>
    </source>
</reference>
<evidence type="ECO:0000313" key="7">
    <source>
        <dbReference type="Proteomes" id="UP001521209"/>
    </source>
</evidence>
<dbReference type="PROSITE" id="PS50931">
    <property type="entry name" value="HTH_LYSR"/>
    <property type="match status" value="1"/>
</dbReference>
<comment type="caution">
    <text evidence="6">The sequence shown here is derived from an EMBL/GenBank/DDBJ whole genome shotgun (WGS) entry which is preliminary data.</text>
</comment>
<sequence>MASINHFDLRSFDLNLLVAFDALMHERSVTRAAARLKVGQPAMSHNLSTLRVLLQDELFVRVGSAIQPTARAVSLAGPIRAALAQMQAALHAPAMFDPRTEERTIRIGFSGELELLLIPDLTETMRRAAPGLRLLSQRAGREEVHRLLDEGSLDIAVGCFEPSTARRYRSKVLFEPSLSCIFNPQHLPLSPPIELADYLALPHVVVTLTDSLQGCLEAALDEIGAELNVVSASSEFMSVLATAANAPVIATVPTRMAQRYGPRFGLTLSPTPLKLPLPAATMIWSAQLDQDPASSWLRKQIADLLLEQAVEKAVA</sequence>
<dbReference type="RefSeq" id="WP_235704522.1">
    <property type="nucleotide sequence ID" value="NZ_JAKGBZ010000021.1"/>
</dbReference>